<sequence length="342" mass="38343">MMEFAYPWVLLLLLLVPLLFAYELFWKKRPSLVVSTVRPFGAVVAKHRPTFRLVAMMLGLAVLIVALARPRYGDEKVLIRSQGIDIVLALDMSGSMEAYDVPRNINDARTLIAAVKNKEVENRIEVAKKEIRRFIEQRPNDRIGLIGFADQAYSFAPPTLDHAWLLAHLEQLEPGMIGQQTGIAAPLASGVNRLKKSDAPRRVLVLFTDGRNNVDNRLTPEQAAALGKEFDVVIHTVGIGSRNAFVLVTDPFGRQQFQGIEDEFDEKLLRSLAEITGGTYFHAADADGMKQVMDEINQLEKTTIEQPKYIEFREYGPTLALLALALLMLGFIAECTWNLRLP</sequence>
<keyword evidence="4 5" id="KW-0472">Membrane</keyword>
<evidence type="ECO:0000256" key="2">
    <source>
        <dbReference type="ARBA" id="ARBA00022692"/>
    </source>
</evidence>
<evidence type="ECO:0000313" key="6">
    <source>
        <dbReference type="EMBL" id="PVY35148.1"/>
    </source>
</evidence>
<accession>A0A2U1AFF8</accession>
<comment type="caution">
    <text evidence="6">The sequence shown here is derived from an EMBL/GenBank/DDBJ whole genome shotgun (WGS) entry which is preliminary data.</text>
</comment>
<evidence type="ECO:0000313" key="7">
    <source>
        <dbReference type="Proteomes" id="UP000245959"/>
    </source>
</evidence>
<dbReference type="EMBL" id="QEKH01000043">
    <property type="protein sequence ID" value="PVY35148.1"/>
    <property type="molecule type" value="Genomic_DNA"/>
</dbReference>
<organism evidence="6 7">
    <name type="scientific">Victivallis vadensis</name>
    <dbReference type="NCBI Taxonomy" id="172901"/>
    <lineage>
        <taxon>Bacteria</taxon>
        <taxon>Pseudomonadati</taxon>
        <taxon>Lentisphaerota</taxon>
        <taxon>Lentisphaeria</taxon>
        <taxon>Victivallales</taxon>
        <taxon>Victivallaceae</taxon>
        <taxon>Victivallis</taxon>
    </lineage>
</organism>
<dbReference type="InterPro" id="IPR024163">
    <property type="entry name" value="Aerotolerance_reg_N"/>
</dbReference>
<keyword evidence="3 5" id="KW-1133">Transmembrane helix</keyword>
<name>A0A2U1AFF8_9BACT</name>
<dbReference type="SUPFAM" id="SSF53300">
    <property type="entry name" value="vWA-like"/>
    <property type="match status" value="1"/>
</dbReference>
<dbReference type="PANTHER" id="PTHR22550:SF5">
    <property type="entry name" value="LEUCINE ZIPPER PROTEIN 4"/>
    <property type="match status" value="1"/>
</dbReference>
<dbReference type="InterPro" id="IPR050768">
    <property type="entry name" value="UPF0353/GerABKA_families"/>
</dbReference>
<dbReference type="Gene3D" id="3.40.50.410">
    <property type="entry name" value="von Willebrand factor, type A domain"/>
    <property type="match status" value="1"/>
</dbReference>
<evidence type="ECO:0000256" key="1">
    <source>
        <dbReference type="ARBA" id="ARBA00022475"/>
    </source>
</evidence>
<dbReference type="InterPro" id="IPR002035">
    <property type="entry name" value="VWF_A"/>
</dbReference>
<dbReference type="Pfam" id="PF13519">
    <property type="entry name" value="VWA_2"/>
    <property type="match status" value="1"/>
</dbReference>
<dbReference type="SMART" id="SM00327">
    <property type="entry name" value="VWA"/>
    <property type="match status" value="1"/>
</dbReference>
<protein>
    <submittedName>
        <fullName evidence="6">Ca-activated chloride channel family protein</fullName>
    </submittedName>
</protein>
<dbReference type="AlphaFoldDB" id="A0A2U1AFF8"/>
<evidence type="ECO:0000256" key="4">
    <source>
        <dbReference type="ARBA" id="ARBA00023136"/>
    </source>
</evidence>
<dbReference type="PANTHER" id="PTHR22550">
    <property type="entry name" value="SPORE GERMINATION PROTEIN"/>
    <property type="match status" value="1"/>
</dbReference>
<feature type="transmembrane region" description="Helical" evidence="5">
    <location>
        <begin position="50"/>
        <end position="68"/>
    </location>
</feature>
<dbReference type="GeneID" id="78297010"/>
<proteinExistence type="predicted"/>
<keyword evidence="1" id="KW-1003">Cell membrane</keyword>
<dbReference type="PROSITE" id="PS50234">
    <property type="entry name" value="VWFA"/>
    <property type="match status" value="1"/>
</dbReference>
<dbReference type="OrthoDB" id="6206554at2"/>
<feature type="transmembrane region" description="Helical" evidence="5">
    <location>
        <begin position="318"/>
        <end position="339"/>
    </location>
</feature>
<evidence type="ECO:0000256" key="3">
    <source>
        <dbReference type="ARBA" id="ARBA00022989"/>
    </source>
</evidence>
<gene>
    <name evidence="6" type="ORF">C8D82_1439</name>
</gene>
<keyword evidence="2 5" id="KW-0812">Transmembrane</keyword>
<dbReference type="InterPro" id="IPR036465">
    <property type="entry name" value="vWFA_dom_sf"/>
</dbReference>
<keyword evidence="7" id="KW-1185">Reference proteome</keyword>
<evidence type="ECO:0000256" key="5">
    <source>
        <dbReference type="SAM" id="Phobius"/>
    </source>
</evidence>
<dbReference type="Proteomes" id="UP000245959">
    <property type="component" value="Unassembled WGS sequence"/>
</dbReference>
<reference evidence="6 7" key="1">
    <citation type="submission" date="2018-04" db="EMBL/GenBank/DDBJ databases">
        <title>Genomic Encyclopedia of Type Strains, Phase IV (KMG-IV): sequencing the most valuable type-strain genomes for metagenomic binning, comparative biology and taxonomic classification.</title>
        <authorList>
            <person name="Goeker M."/>
        </authorList>
    </citation>
    <scope>NUCLEOTIDE SEQUENCE [LARGE SCALE GENOMIC DNA]</scope>
    <source>
        <strain evidence="6 7">DSM 14823</strain>
    </source>
</reference>
<dbReference type="RefSeq" id="WP_116885745.1">
    <property type="nucleotide sequence ID" value="NZ_CABMMC010000118.1"/>
</dbReference>
<dbReference type="Pfam" id="PF07584">
    <property type="entry name" value="BatA"/>
    <property type="match status" value="1"/>
</dbReference>